<dbReference type="Pfam" id="PF06985">
    <property type="entry name" value="HET"/>
    <property type="match status" value="1"/>
</dbReference>
<reference evidence="2 3" key="1">
    <citation type="journal article" date="2018" name="PLoS Pathog.">
        <title>Evolution of structural diversity of trichothecenes, a family of toxins produced by plant pathogenic and entomopathogenic fungi.</title>
        <authorList>
            <person name="Proctor R.H."/>
            <person name="McCormick S.P."/>
            <person name="Kim H.S."/>
            <person name="Cardoza R.E."/>
            <person name="Stanley A.M."/>
            <person name="Lindo L."/>
            <person name="Kelly A."/>
            <person name="Brown D.W."/>
            <person name="Lee T."/>
            <person name="Vaughan M.M."/>
            <person name="Alexander N.J."/>
            <person name="Busman M."/>
            <person name="Gutierrez S."/>
        </authorList>
    </citation>
    <scope>NUCLEOTIDE SEQUENCE [LARGE SCALE GENOMIC DNA]</scope>
    <source>
        <strain evidence="2 3">NRRL 20695</strain>
    </source>
</reference>
<name>A0A395T666_9HYPO</name>
<gene>
    <name evidence="2" type="ORF">FLONG3_2106</name>
</gene>
<dbReference type="PANTHER" id="PTHR33112:SF1">
    <property type="entry name" value="HETEROKARYON INCOMPATIBILITY DOMAIN-CONTAINING PROTEIN"/>
    <property type="match status" value="1"/>
</dbReference>
<dbReference type="Proteomes" id="UP000266234">
    <property type="component" value="Unassembled WGS sequence"/>
</dbReference>
<dbReference type="OrthoDB" id="2975793at2759"/>
<sequence>METDKHTARGRIYAQIPILDSSISPIQTIQDWLSHCDNNHAETCSLLVSASDPQHNTSWLIDAVNRCIVPGTTSNDYLALSYTWEHETKPSNEESELQLLNANTPMLTKVNGLDQYFSRIPKVIKDAMGLTIALGKQYLWVDRLCIVQDDPGKESEFHSMDRVYSGAYMTIVAAAKYGIFNSPEETIDGMGKHNPWYMCCKWENGPPPRSEKQAAGDIERHYDSLSNTRWAQRGWTYQEYILSRRVVFFTGWTLFWQCECSIWDLRNLQPTENNEVPYKHPSGLGEIRHLSAPSWPDTSLYTDLVCVYNGRDLTQQSDGLFAFLGILNRLAPAFPQGFLFGLPRYCFDHALLWQPLKNYRKDRWVSKREAPPKVTPPVRRPTLPSWAWCGWQCFIDPTSFNTAIGLSNNDRDKENSWRLRNPVTWQYSNSVEHLRSQHISAYVSRATFSPAATLAIQEYHAPSRYRFAQNSYASMAPQPYVNLILNQKPLDCLAKVVVLQDAGGSLAGMVRITGDSTCEPEQKMELIAISEGSADGRDLKSCFEDKVLRRSIYADPKPFRPKYDSQQRWHDIEEERSKETRYQVITEGEFVPRLNLPEYEDDIIYNFYNVLWVERGSDDVAYRVGCGRVFKAAWEAIATEIVRITLG</sequence>
<protein>
    <submittedName>
        <fullName evidence="2">Heterokaryon incompatibility</fullName>
    </submittedName>
</protein>
<feature type="domain" description="Heterokaryon incompatibility" evidence="1">
    <location>
        <begin position="77"/>
        <end position="239"/>
    </location>
</feature>
<organism evidence="2 3">
    <name type="scientific">Fusarium longipes</name>
    <dbReference type="NCBI Taxonomy" id="694270"/>
    <lineage>
        <taxon>Eukaryota</taxon>
        <taxon>Fungi</taxon>
        <taxon>Dikarya</taxon>
        <taxon>Ascomycota</taxon>
        <taxon>Pezizomycotina</taxon>
        <taxon>Sordariomycetes</taxon>
        <taxon>Hypocreomycetidae</taxon>
        <taxon>Hypocreales</taxon>
        <taxon>Nectriaceae</taxon>
        <taxon>Fusarium</taxon>
    </lineage>
</organism>
<accession>A0A395T666</accession>
<dbReference type="PANTHER" id="PTHR33112">
    <property type="entry name" value="DOMAIN PROTEIN, PUTATIVE-RELATED"/>
    <property type="match status" value="1"/>
</dbReference>
<dbReference type="InterPro" id="IPR010730">
    <property type="entry name" value="HET"/>
</dbReference>
<evidence type="ECO:0000313" key="3">
    <source>
        <dbReference type="Proteomes" id="UP000266234"/>
    </source>
</evidence>
<comment type="caution">
    <text evidence="2">The sequence shown here is derived from an EMBL/GenBank/DDBJ whole genome shotgun (WGS) entry which is preliminary data.</text>
</comment>
<dbReference type="EMBL" id="PXOG01000041">
    <property type="protein sequence ID" value="RGP79792.1"/>
    <property type="molecule type" value="Genomic_DNA"/>
</dbReference>
<dbReference type="STRING" id="694270.A0A395T666"/>
<evidence type="ECO:0000313" key="2">
    <source>
        <dbReference type="EMBL" id="RGP79792.1"/>
    </source>
</evidence>
<proteinExistence type="predicted"/>
<keyword evidence="3" id="KW-1185">Reference proteome</keyword>
<dbReference type="AlphaFoldDB" id="A0A395T666"/>
<evidence type="ECO:0000259" key="1">
    <source>
        <dbReference type="Pfam" id="PF06985"/>
    </source>
</evidence>